<name>A0AAW1XA38_RUBAR</name>
<dbReference type="PANTHER" id="PTHR45500:SF1">
    <property type="entry name" value="OS02G0202600 PROTEIN"/>
    <property type="match status" value="1"/>
</dbReference>
<dbReference type="Proteomes" id="UP001457282">
    <property type="component" value="Unassembled WGS sequence"/>
</dbReference>
<comment type="caution">
    <text evidence="1">The sequence shown here is derived from an EMBL/GenBank/DDBJ whole genome shotgun (WGS) entry which is preliminary data.</text>
</comment>
<gene>
    <name evidence="1" type="ORF">M0R45_019882</name>
</gene>
<sequence length="93" mass="10270">MQGHAGAAILYGSLLLQGVEIPESMVNLISKRGSLARKARKSAESLVRDQAEMARDRFQIAVKVGCDLGLKWLERLGKEEKHLLTGNEMIEHA</sequence>
<protein>
    <submittedName>
        <fullName evidence="1">Uncharacterized protein</fullName>
    </submittedName>
</protein>
<reference evidence="1 2" key="1">
    <citation type="journal article" date="2023" name="G3 (Bethesda)">
        <title>A chromosome-length genome assembly and annotation of blackberry (Rubus argutus, cv. 'Hillquist').</title>
        <authorList>
            <person name="Bruna T."/>
            <person name="Aryal R."/>
            <person name="Dudchenko O."/>
            <person name="Sargent D.J."/>
            <person name="Mead D."/>
            <person name="Buti M."/>
            <person name="Cavallini A."/>
            <person name="Hytonen T."/>
            <person name="Andres J."/>
            <person name="Pham M."/>
            <person name="Weisz D."/>
            <person name="Mascagni F."/>
            <person name="Usai G."/>
            <person name="Natali L."/>
            <person name="Bassil N."/>
            <person name="Fernandez G.E."/>
            <person name="Lomsadze A."/>
            <person name="Armour M."/>
            <person name="Olukolu B."/>
            <person name="Poorten T."/>
            <person name="Britton C."/>
            <person name="Davik J."/>
            <person name="Ashrafi H."/>
            <person name="Aiden E.L."/>
            <person name="Borodovsky M."/>
            <person name="Worthington M."/>
        </authorList>
    </citation>
    <scope>NUCLEOTIDE SEQUENCE [LARGE SCALE GENOMIC DNA]</scope>
    <source>
        <strain evidence="1">PI 553951</strain>
    </source>
</reference>
<proteinExistence type="predicted"/>
<dbReference type="PANTHER" id="PTHR45500">
    <property type="entry name" value="OS02G0202600 PROTEIN"/>
    <property type="match status" value="1"/>
</dbReference>
<organism evidence="1 2">
    <name type="scientific">Rubus argutus</name>
    <name type="common">Southern blackberry</name>
    <dbReference type="NCBI Taxonomy" id="59490"/>
    <lineage>
        <taxon>Eukaryota</taxon>
        <taxon>Viridiplantae</taxon>
        <taxon>Streptophyta</taxon>
        <taxon>Embryophyta</taxon>
        <taxon>Tracheophyta</taxon>
        <taxon>Spermatophyta</taxon>
        <taxon>Magnoliopsida</taxon>
        <taxon>eudicotyledons</taxon>
        <taxon>Gunneridae</taxon>
        <taxon>Pentapetalae</taxon>
        <taxon>rosids</taxon>
        <taxon>fabids</taxon>
        <taxon>Rosales</taxon>
        <taxon>Rosaceae</taxon>
        <taxon>Rosoideae</taxon>
        <taxon>Rosoideae incertae sedis</taxon>
        <taxon>Rubus</taxon>
    </lineage>
</organism>
<dbReference type="AlphaFoldDB" id="A0AAW1XA38"/>
<dbReference type="EMBL" id="JBEDUW010000004">
    <property type="protein sequence ID" value="KAK9932657.1"/>
    <property type="molecule type" value="Genomic_DNA"/>
</dbReference>
<keyword evidence="2" id="KW-1185">Reference proteome</keyword>
<evidence type="ECO:0000313" key="1">
    <source>
        <dbReference type="EMBL" id="KAK9932657.1"/>
    </source>
</evidence>
<evidence type="ECO:0000313" key="2">
    <source>
        <dbReference type="Proteomes" id="UP001457282"/>
    </source>
</evidence>
<accession>A0AAW1XA38</accession>